<keyword evidence="2" id="KW-1185">Reference proteome</keyword>
<dbReference type="AlphaFoldDB" id="A0A4R6UB91"/>
<dbReference type="Pfam" id="PF11148">
    <property type="entry name" value="DUF2922"/>
    <property type="match status" value="1"/>
</dbReference>
<dbReference type="Proteomes" id="UP000295632">
    <property type="component" value="Unassembled WGS sequence"/>
</dbReference>
<name>A0A4R6UB91_9BACI</name>
<accession>A0A4R6UB91</accession>
<reference evidence="1 2" key="1">
    <citation type="submission" date="2019-03" db="EMBL/GenBank/DDBJ databases">
        <title>Genomic Encyclopedia of Type Strains, Phase IV (KMG-IV): sequencing the most valuable type-strain genomes for metagenomic binning, comparative biology and taxonomic classification.</title>
        <authorList>
            <person name="Goeker M."/>
        </authorList>
    </citation>
    <scope>NUCLEOTIDE SEQUENCE [LARGE SCALE GENOMIC DNA]</scope>
    <source>
        <strain evidence="1 2">DSM 28697</strain>
    </source>
</reference>
<protein>
    <submittedName>
        <fullName evidence="1">DUF2922 family protein</fullName>
    </submittedName>
</protein>
<dbReference type="RefSeq" id="WP_133578898.1">
    <property type="nucleotide sequence ID" value="NZ_SNYJ01000002.1"/>
</dbReference>
<gene>
    <name evidence="1" type="ORF">EV213_10223</name>
</gene>
<sequence>MSKQLELKFTNTSGTTNTISIEEPVEPVDAAAIHEAMTYFVTNDVFHTSGGSFVAIKEARIVERTVEEIELP</sequence>
<proteinExistence type="predicted"/>
<dbReference type="EMBL" id="SNYJ01000002">
    <property type="protein sequence ID" value="TDQ41995.1"/>
    <property type="molecule type" value="Genomic_DNA"/>
</dbReference>
<organism evidence="1 2">
    <name type="scientific">Aureibacillus halotolerans</name>
    <dbReference type="NCBI Taxonomy" id="1508390"/>
    <lineage>
        <taxon>Bacteria</taxon>
        <taxon>Bacillati</taxon>
        <taxon>Bacillota</taxon>
        <taxon>Bacilli</taxon>
        <taxon>Bacillales</taxon>
        <taxon>Bacillaceae</taxon>
        <taxon>Aureibacillus</taxon>
    </lineage>
</organism>
<evidence type="ECO:0000313" key="2">
    <source>
        <dbReference type="Proteomes" id="UP000295632"/>
    </source>
</evidence>
<evidence type="ECO:0000313" key="1">
    <source>
        <dbReference type="EMBL" id="TDQ41995.1"/>
    </source>
</evidence>
<comment type="caution">
    <text evidence="1">The sequence shown here is derived from an EMBL/GenBank/DDBJ whole genome shotgun (WGS) entry which is preliminary data.</text>
</comment>
<dbReference type="InterPro" id="IPR021321">
    <property type="entry name" value="DUF2922"/>
</dbReference>
<dbReference type="OrthoDB" id="2454247at2"/>